<protein>
    <recommendedName>
        <fullName evidence="3 6">Altered inheritance of mitochondria protein 24, mitochondrial</fullName>
    </recommendedName>
</protein>
<dbReference type="Gene3D" id="3.60.160.10">
    <property type="entry name" value="Mitochondrial biogenesis AIM24"/>
    <property type="match status" value="1"/>
</dbReference>
<dbReference type="Pfam" id="PF01987">
    <property type="entry name" value="AIM24"/>
    <property type="match status" value="1"/>
</dbReference>
<evidence type="ECO:0000256" key="6">
    <source>
        <dbReference type="RuleBase" id="RU363045"/>
    </source>
</evidence>
<evidence type="ECO:0000256" key="4">
    <source>
        <dbReference type="ARBA" id="ARBA00022946"/>
    </source>
</evidence>
<gene>
    <name evidence="7" type="ORF">OGAPHI_005662</name>
</gene>
<sequence>MIGEQQMVKSYAIANKCVRLQARRWISIQPVSKVVVDAKKADVVPVSENVPDLNSESHEIPTEVVFETIGQSQSTLSLTVPPSVPIHLKRGSLMSLFTASETKSSLKDVVQSSLQLQEPFKRLVYGGHASLYQRLVSTVPLALLVSAYNPKSLFRTSQTSKTFCNITLDGTIDWALFKTDSLQAYGGNSLVISSQRLPQTVSRSGIQAFGLPKGSVPGLSKRPFSGFEHVAGRGFVSLVGEGSIFKLNLEEDEEILIRRDNLFAASIKQKQDLQDGYFVLQTLTRHLETGEREIVIDSEGKKTFFVKAGDYVLDLLKAFKEKRQSWFENVIGNGSYINVKGPRILLIQANTGSDKFSLGQNYNVSKIEKYIKKDEFQQPKLVPSSDTKA</sequence>
<dbReference type="AlphaFoldDB" id="A0A9P8NZL7"/>
<keyword evidence="4" id="KW-0809">Transit peptide</keyword>
<evidence type="ECO:0000256" key="5">
    <source>
        <dbReference type="ARBA" id="ARBA00023128"/>
    </source>
</evidence>
<evidence type="ECO:0000256" key="3">
    <source>
        <dbReference type="ARBA" id="ARBA00013287"/>
    </source>
</evidence>
<dbReference type="GO" id="GO:0007007">
    <property type="term" value="P:inner mitochondrial membrane organization"/>
    <property type="evidence" value="ECO:0007669"/>
    <property type="project" value="TreeGrafter"/>
</dbReference>
<dbReference type="InterPro" id="IPR002838">
    <property type="entry name" value="AIM24"/>
</dbReference>
<evidence type="ECO:0000256" key="1">
    <source>
        <dbReference type="ARBA" id="ARBA00004173"/>
    </source>
</evidence>
<proteinExistence type="inferred from homology"/>
<comment type="caution">
    <text evidence="7">The sequence shown here is derived from an EMBL/GenBank/DDBJ whole genome shotgun (WGS) entry which is preliminary data.</text>
</comment>
<dbReference type="EMBL" id="JAEUBE010000378">
    <property type="protein sequence ID" value="KAH3662410.1"/>
    <property type="molecule type" value="Genomic_DNA"/>
</dbReference>
<keyword evidence="5 6" id="KW-0496">Mitochondrion</keyword>
<dbReference type="GO" id="GO:0005743">
    <property type="term" value="C:mitochondrial inner membrane"/>
    <property type="evidence" value="ECO:0007669"/>
    <property type="project" value="TreeGrafter"/>
</dbReference>
<name>A0A9P8NZL7_9ASCO</name>
<evidence type="ECO:0000313" key="7">
    <source>
        <dbReference type="EMBL" id="KAH3662410.1"/>
    </source>
</evidence>
<comment type="similarity">
    <text evidence="2 6">Belongs to the AIM24 family.</text>
</comment>
<comment type="subcellular location">
    <subcellularLocation>
        <location evidence="1 6">Mitochondrion</location>
    </subcellularLocation>
</comment>
<evidence type="ECO:0000256" key="2">
    <source>
        <dbReference type="ARBA" id="ARBA00009322"/>
    </source>
</evidence>
<dbReference type="PANTHER" id="PTHR36959:SF2">
    <property type="entry name" value="ALTERED INHERITANCE OF MITOCHONDRIA PROTEIN 24, MITOCHONDRIAL"/>
    <property type="match status" value="1"/>
</dbReference>
<dbReference type="RefSeq" id="XP_046059499.1">
    <property type="nucleotide sequence ID" value="XM_046206867.1"/>
</dbReference>
<dbReference type="OrthoDB" id="5295771at2759"/>
<accession>A0A9P8NZL7</accession>
<keyword evidence="8" id="KW-1185">Reference proteome</keyword>
<reference evidence="7" key="1">
    <citation type="journal article" date="2021" name="Open Biol.">
        <title>Shared evolutionary footprints suggest mitochondrial oxidative damage underlies multiple complex I losses in fungi.</title>
        <authorList>
            <person name="Schikora-Tamarit M.A."/>
            <person name="Marcet-Houben M."/>
            <person name="Nosek J."/>
            <person name="Gabaldon T."/>
        </authorList>
    </citation>
    <scope>NUCLEOTIDE SEQUENCE</scope>
    <source>
        <strain evidence="7">CBS6075</strain>
    </source>
</reference>
<organism evidence="7 8">
    <name type="scientific">Ogataea philodendri</name>
    <dbReference type="NCBI Taxonomy" id="1378263"/>
    <lineage>
        <taxon>Eukaryota</taxon>
        <taxon>Fungi</taxon>
        <taxon>Dikarya</taxon>
        <taxon>Ascomycota</taxon>
        <taxon>Saccharomycotina</taxon>
        <taxon>Pichiomycetes</taxon>
        <taxon>Pichiales</taxon>
        <taxon>Pichiaceae</taxon>
        <taxon>Ogataea</taxon>
    </lineage>
</organism>
<dbReference type="GeneID" id="70237626"/>
<dbReference type="PANTHER" id="PTHR36959">
    <property type="entry name" value="ALTERED INHERITANCE OF MITOCHONDRIA PROTEIN 24, MITOCHONDRIAL"/>
    <property type="match status" value="1"/>
</dbReference>
<dbReference type="Proteomes" id="UP000769157">
    <property type="component" value="Unassembled WGS sequence"/>
</dbReference>
<reference evidence="7" key="2">
    <citation type="submission" date="2021-01" db="EMBL/GenBank/DDBJ databases">
        <authorList>
            <person name="Schikora-Tamarit M.A."/>
        </authorList>
    </citation>
    <scope>NUCLEOTIDE SEQUENCE</scope>
    <source>
        <strain evidence="7">CBS6075</strain>
    </source>
</reference>
<evidence type="ECO:0000313" key="8">
    <source>
        <dbReference type="Proteomes" id="UP000769157"/>
    </source>
</evidence>
<dbReference type="InterPro" id="IPR036983">
    <property type="entry name" value="AIM24_sf"/>
</dbReference>